<keyword evidence="3" id="KW-0808">Transferase</keyword>
<feature type="transmembrane region" description="Helical" evidence="1">
    <location>
        <begin position="40"/>
        <end position="58"/>
    </location>
</feature>
<evidence type="ECO:0000259" key="2">
    <source>
        <dbReference type="Pfam" id="PF06580"/>
    </source>
</evidence>
<dbReference type="PANTHER" id="PTHR34220">
    <property type="entry name" value="SENSOR HISTIDINE KINASE YPDA"/>
    <property type="match status" value="1"/>
</dbReference>
<reference evidence="3 4" key="1">
    <citation type="submission" date="2017-10" db="EMBL/GenBank/DDBJ databases">
        <title>The draft genome sequence of Lewinella marina KCTC 32374.</title>
        <authorList>
            <person name="Wang K."/>
        </authorList>
    </citation>
    <scope>NUCLEOTIDE SEQUENCE [LARGE SCALE GENOMIC DNA]</scope>
    <source>
        <strain evidence="3 4">MKG-38</strain>
    </source>
</reference>
<dbReference type="GO" id="GO:0016020">
    <property type="term" value="C:membrane"/>
    <property type="evidence" value="ECO:0007669"/>
    <property type="project" value="InterPro"/>
</dbReference>
<evidence type="ECO:0000313" key="3">
    <source>
        <dbReference type="EMBL" id="PHK99373.1"/>
    </source>
</evidence>
<keyword evidence="3" id="KW-0418">Kinase</keyword>
<dbReference type="Gene3D" id="3.30.565.10">
    <property type="entry name" value="Histidine kinase-like ATPase, C-terminal domain"/>
    <property type="match status" value="1"/>
</dbReference>
<feature type="transmembrane region" description="Helical" evidence="1">
    <location>
        <begin position="101"/>
        <end position="126"/>
    </location>
</feature>
<dbReference type="EMBL" id="PDLO01000002">
    <property type="protein sequence ID" value="PHK99373.1"/>
    <property type="molecule type" value="Genomic_DNA"/>
</dbReference>
<dbReference type="SUPFAM" id="SSF55874">
    <property type="entry name" value="ATPase domain of HSP90 chaperone/DNA topoisomerase II/histidine kinase"/>
    <property type="match status" value="1"/>
</dbReference>
<comment type="caution">
    <text evidence="3">The sequence shown here is derived from an EMBL/GenBank/DDBJ whole genome shotgun (WGS) entry which is preliminary data.</text>
</comment>
<keyword evidence="1" id="KW-0812">Transmembrane</keyword>
<feature type="domain" description="Signal transduction histidine kinase internal region" evidence="2">
    <location>
        <begin position="145"/>
        <end position="223"/>
    </location>
</feature>
<dbReference type="AlphaFoldDB" id="A0A2G0CHB8"/>
<keyword evidence="1" id="KW-1133">Transmembrane helix</keyword>
<organism evidence="3 4">
    <name type="scientific">Neolewinella marina</name>
    <dbReference type="NCBI Taxonomy" id="438751"/>
    <lineage>
        <taxon>Bacteria</taxon>
        <taxon>Pseudomonadati</taxon>
        <taxon>Bacteroidota</taxon>
        <taxon>Saprospiria</taxon>
        <taxon>Saprospirales</taxon>
        <taxon>Lewinellaceae</taxon>
        <taxon>Neolewinella</taxon>
    </lineage>
</organism>
<dbReference type="InterPro" id="IPR010559">
    <property type="entry name" value="Sig_transdc_His_kin_internal"/>
</dbReference>
<name>A0A2G0CHB8_9BACT</name>
<proteinExistence type="predicted"/>
<dbReference type="RefSeq" id="WP_099105988.1">
    <property type="nucleotide sequence ID" value="NZ_JAATJF010000002.1"/>
</dbReference>
<dbReference type="InterPro" id="IPR050640">
    <property type="entry name" value="Bact_2-comp_sensor_kinase"/>
</dbReference>
<dbReference type="PANTHER" id="PTHR34220:SF7">
    <property type="entry name" value="SENSOR HISTIDINE KINASE YPDA"/>
    <property type="match status" value="1"/>
</dbReference>
<gene>
    <name evidence="3" type="ORF">CGL56_07945</name>
</gene>
<evidence type="ECO:0000313" key="4">
    <source>
        <dbReference type="Proteomes" id="UP000226437"/>
    </source>
</evidence>
<keyword evidence="1" id="KW-0472">Membrane</keyword>
<dbReference type="OrthoDB" id="9809908at2"/>
<accession>A0A2G0CHB8</accession>
<feature type="transmembrane region" description="Helical" evidence="1">
    <location>
        <begin position="12"/>
        <end position="28"/>
    </location>
</feature>
<evidence type="ECO:0000256" key="1">
    <source>
        <dbReference type="SAM" id="Phobius"/>
    </source>
</evidence>
<dbReference type="GO" id="GO:0000155">
    <property type="term" value="F:phosphorelay sensor kinase activity"/>
    <property type="evidence" value="ECO:0007669"/>
    <property type="project" value="InterPro"/>
</dbReference>
<keyword evidence="4" id="KW-1185">Reference proteome</keyword>
<protein>
    <submittedName>
        <fullName evidence="3">Histidine kinase</fullName>
    </submittedName>
</protein>
<dbReference type="InterPro" id="IPR036890">
    <property type="entry name" value="HATPase_C_sf"/>
</dbReference>
<dbReference type="Pfam" id="PF06580">
    <property type="entry name" value="His_kinase"/>
    <property type="match status" value="1"/>
</dbReference>
<feature type="transmembrane region" description="Helical" evidence="1">
    <location>
        <begin position="70"/>
        <end position="89"/>
    </location>
</feature>
<sequence length="341" mass="38900">MPARSPITASEIGYQLLLHLVVFLFYAFDRTSPHLEPFEVTYFIQYTLATLLISYWLLPRYIYRHRYGRFLLGVATVIVLVIVTEELILEPIYFAGKRAGSFPGVLFTLSQILPIMTILAAGKFAWDAARGQREVQQLRSLMQESELEFLKSQINPHFLFNNLNNLYSYAIEQSPKTPEIILELSAVLRYMIYECRQRYVPLSREIEQLRNFTRLYELQIEDRGEVSFQAPVSAGNHRIAPLILLVFIENAFKHGQAGQSDNIRIDIDLRLTPDGTLVFRCANDYAPVIADTPAVGGIGLANVRKRLQLLYPGPAHELRIEDSGTRFVVHLRLQLTSTAAP</sequence>
<dbReference type="Proteomes" id="UP000226437">
    <property type="component" value="Unassembled WGS sequence"/>
</dbReference>